<dbReference type="AlphaFoldDB" id="A0A2U3DQX7"/>
<evidence type="ECO:0000256" key="1">
    <source>
        <dbReference type="SAM" id="MobiDB-lite"/>
    </source>
</evidence>
<evidence type="ECO:0000313" key="2">
    <source>
        <dbReference type="EMBL" id="PWI64635.1"/>
    </source>
</evidence>
<accession>A0A2U3DQX7</accession>
<name>A0A2U3DQX7_PURLI</name>
<dbReference type="EMBL" id="LCWV01000050">
    <property type="protein sequence ID" value="PWI64635.1"/>
    <property type="molecule type" value="Genomic_DNA"/>
</dbReference>
<sequence>MRNNGEGVGLKRVVALVLLPLPPGGVLRRKLRKLRKGLTPQTVKEGFRHVRCDAVRCGAVPCAESRTRVLERQQQQQQQQQQQDPPNHGFALREPAREQNLEAKKARRRTHSGDTRRRTPINYGWGEGGHTRRAPGPPALRGGLPPGYYVSNQGQSNRLQVEGWSFARRPRTEDGAGSLPSVM</sequence>
<feature type="compositionally biased region" description="Polar residues" evidence="1">
    <location>
        <begin position="150"/>
        <end position="159"/>
    </location>
</feature>
<dbReference type="Proteomes" id="UP000245956">
    <property type="component" value="Unassembled WGS sequence"/>
</dbReference>
<organism evidence="2 3">
    <name type="scientific">Purpureocillium lilacinum</name>
    <name type="common">Paecilomyces lilacinus</name>
    <dbReference type="NCBI Taxonomy" id="33203"/>
    <lineage>
        <taxon>Eukaryota</taxon>
        <taxon>Fungi</taxon>
        <taxon>Dikarya</taxon>
        <taxon>Ascomycota</taxon>
        <taxon>Pezizomycotina</taxon>
        <taxon>Sordariomycetes</taxon>
        <taxon>Hypocreomycetidae</taxon>
        <taxon>Hypocreales</taxon>
        <taxon>Ophiocordycipitaceae</taxon>
        <taxon>Purpureocillium</taxon>
    </lineage>
</organism>
<protein>
    <submittedName>
        <fullName evidence="2">Uncharacterized protein</fullName>
    </submittedName>
</protein>
<feature type="region of interest" description="Disordered" evidence="1">
    <location>
        <begin position="71"/>
        <end position="183"/>
    </location>
</feature>
<comment type="caution">
    <text evidence="2">The sequence shown here is derived from an EMBL/GenBank/DDBJ whole genome shotgun (WGS) entry which is preliminary data.</text>
</comment>
<feature type="compositionally biased region" description="Low complexity" evidence="1">
    <location>
        <begin position="73"/>
        <end position="83"/>
    </location>
</feature>
<proteinExistence type="predicted"/>
<evidence type="ECO:0000313" key="3">
    <source>
        <dbReference type="Proteomes" id="UP000245956"/>
    </source>
</evidence>
<feature type="compositionally biased region" description="Basic and acidic residues" evidence="1">
    <location>
        <begin position="94"/>
        <end position="104"/>
    </location>
</feature>
<gene>
    <name evidence="2" type="ORF">PCL_09449</name>
</gene>
<reference evidence="2 3" key="1">
    <citation type="journal article" date="2016" name="Front. Microbiol.">
        <title>Genome and transcriptome sequences reveal the specific parasitism of the nematophagous Purpureocillium lilacinum 36-1.</title>
        <authorList>
            <person name="Xie J."/>
            <person name="Li S."/>
            <person name="Mo C."/>
            <person name="Xiao X."/>
            <person name="Peng D."/>
            <person name="Wang G."/>
            <person name="Xiao Y."/>
        </authorList>
    </citation>
    <scope>NUCLEOTIDE SEQUENCE [LARGE SCALE GENOMIC DNA]</scope>
    <source>
        <strain evidence="2 3">36-1</strain>
    </source>
</reference>